<dbReference type="Proteomes" id="UP001172083">
    <property type="component" value="Unassembled WGS sequence"/>
</dbReference>
<feature type="region of interest" description="Disordered" evidence="1">
    <location>
        <begin position="105"/>
        <end position="177"/>
    </location>
</feature>
<evidence type="ECO:0008006" key="5">
    <source>
        <dbReference type="Google" id="ProtNLM"/>
    </source>
</evidence>
<name>A0ABT8L179_9BACT</name>
<evidence type="ECO:0000256" key="2">
    <source>
        <dbReference type="SAM" id="Phobius"/>
    </source>
</evidence>
<accession>A0ABT8L179</accession>
<gene>
    <name evidence="3" type="ORF">QQ020_05520</name>
</gene>
<feature type="compositionally biased region" description="Polar residues" evidence="1">
    <location>
        <begin position="113"/>
        <end position="124"/>
    </location>
</feature>
<keyword evidence="2" id="KW-1133">Transmembrane helix</keyword>
<dbReference type="EMBL" id="JAUJEB010000001">
    <property type="protein sequence ID" value="MDN5211495.1"/>
    <property type="molecule type" value="Genomic_DNA"/>
</dbReference>
<dbReference type="RefSeq" id="WP_346756828.1">
    <property type="nucleotide sequence ID" value="NZ_JAUJEB010000001.1"/>
</dbReference>
<keyword evidence="2" id="KW-0812">Transmembrane</keyword>
<feature type="transmembrane region" description="Helical" evidence="2">
    <location>
        <begin position="45"/>
        <end position="62"/>
    </location>
</feature>
<evidence type="ECO:0000313" key="4">
    <source>
        <dbReference type="Proteomes" id="UP001172083"/>
    </source>
</evidence>
<keyword evidence="2" id="KW-0472">Membrane</keyword>
<keyword evidence="4" id="KW-1185">Reference proteome</keyword>
<evidence type="ECO:0000256" key="1">
    <source>
        <dbReference type="SAM" id="MobiDB-lite"/>
    </source>
</evidence>
<reference evidence="3" key="1">
    <citation type="submission" date="2023-06" db="EMBL/GenBank/DDBJ databases">
        <title>Genomic of Agaribacillus aureum.</title>
        <authorList>
            <person name="Wang G."/>
        </authorList>
    </citation>
    <scope>NUCLEOTIDE SEQUENCE</scope>
    <source>
        <strain evidence="3">BMA12</strain>
    </source>
</reference>
<organism evidence="3 4">
    <name type="scientific">Agaribacillus aureus</name>
    <dbReference type="NCBI Taxonomy" id="3051825"/>
    <lineage>
        <taxon>Bacteria</taxon>
        <taxon>Pseudomonadati</taxon>
        <taxon>Bacteroidota</taxon>
        <taxon>Cytophagia</taxon>
        <taxon>Cytophagales</taxon>
        <taxon>Splendidivirgaceae</taxon>
        <taxon>Agaribacillus</taxon>
    </lineage>
</organism>
<sequence>MDDNHLNRILKNQLEEFEASPPTEAWNHIHQELKRDRKIAFHQRLSTLIVILSLSATIFLLLRPPVFQDNVTAGTSEKIIKTDGGQDIQKTDPSTDLINQIAEKSDQIEKKNSQPLTVKKQQPRQVKEEQKTLAANRTGNPEKSRPGQFTTGAAADALPTDVNTPGEDISYESRTSEGRIMLKKPDLSLLPHHNKKQVTGVLAPVLQKAPFSQEETVIPKRSNRFELFAMAIPSMFYHNLETNKSDDLIVGNLEDRNPVSGERVGYKTAVGGAFRYRQNLEFSLGVIYGWANESFNFTERTISGYHTTPSDAEGLSFTTRPEFIENDRTVTFNRRELGIQLGAALLLFKGRTIEQSVGGNIAVHRNLENNARTDFETEDIGLRNYFSYLSVFYKMDYRLSRRFDLTIQPTFNYASFINENETSPVYIKPNNLSLNFGLTYHL</sequence>
<proteinExistence type="predicted"/>
<evidence type="ECO:0000313" key="3">
    <source>
        <dbReference type="EMBL" id="MDN5211495.1"/>
    </source>
</evidence>
<comment type="caution">
    <text evidence="3">The sequence shown here is derived from an EMBL/GenBank/DDBJ whole genome shotgun (WGS) entry which is preliminary data.</text>
</comment>
<protein>
    <recommendedName>
        <fullName evidence="5">Outer membrane protein beta-barrel domain-containing protein</fullName>
    </recommendedName>
</protein>